<organism evidence="2 3">
    <name type="scientific">Aliiglaciecola litoralis</name>
    <dbReference type="NCBI Taxonomy" id="582857"/>
    <lineage>
        <taxon>Bacteria</taxon>
        <taxon>Pseudomonadati</taxon>
        <taxon>Pseudomonadota</taxon>
        <taxon>Gammaproteobacteria</taxon>
        <taxon>Alteromonadales</taxon>
        <taxon>Alteromonadaceae</taxon>
        <taxon>Aliiglaciecola</taxon>
    </lineage>
</organism>
<dbReference type="InterPro" id="IPR012902">
    <property type="entry name" value="N_methyl_site"/>
</dbReference>
<evidence type="ECO:0000313" key="2">
    <source>
        <dbReference type="EMBL" id="GAA0858023.1"/>
    </source>
</evidence>
<evidence type="ECO:0000313" key="3">
    <source>
        <dbReference type="Proteomes" id="UP001500359"/>
    </source>
</evidence>
<dbReference type="NCBIfam" id="TIGR02532">
    <property type="entry name" value="IV_pilin_GFxxxE"/>
    <property type="match status" value="1"/>
</dbReference>
<dbReference type="Proteomes" id="UP001500359">
    <property type="component" value="Unassembled WGS sequence"/>
</dbReference>
<sequence length="674" mass="75155">MRKNNGFSLIEVLIAAVIVSVGVTALTVLQSKLAISYQGSELTQVANQLATDKLNDLRQLNSIHGFFAGPSYVQIQPNAGGTIPAGPTQIVLNPEQNIDHTFDLSWTVATQFFVDSDNDEQADVWIDENEINTPELNSHLTQRKQVVVNVTWTDPIGRTKQVLQKGTVIPVYRYTHKLELNQLEQTVIMPIVTASVESMVSQVSQERHRAIEHLALPQIFSTDLTSVTTLTLQRQQIDNKLIQIREFNTLACACQLLGEGQGKTPAGYQLQGNRLIPVKGVWTTKPIAKAIDGQPPLCDICCRDHHDTLPMLNSRNGYRQQQRAPHSHYALNTHGRYIKAQQVGDKYDEVCRLRRDNGIFELTYDWHAIQSVILKSKMDEDLQSSYQDFVADSLKSYVLGLPMPQSPFRSTLAVNGSEQQLQNRTLYIDPIANSDHDYISQQLNSQQLGWQSLLSFYDIDTTLQTQWRTSAPDIISISNQSLNVSIDIDSHEFGSFSRGKLTGINAGQANVIANRLFGNDGLLAVSAIEPLSQRHLIQIEHRRASYLPTPGLSRMSGLIHCIDNRFNTPRICNLHEHNNVDYVDLAPLIITITATPQTCAQHFPLSAATASFTCPDVTSLWQGQITANTTQLSIATEVFWLSPDGQRIDNHSANVSQSSLNTTEGQYQLVIQLN</sequence>
<keyword evidence="1" id="KW-1133">Transmembrane helix</keyword>
<evidence type="ECO:0000256" key="1">
    <source>
        <dbReference type="SAM" id="Phobius"/>
    </source>
</evidence>
<accession>A0ABN1LMN5</accession>
<gene>
    <name evidence="2" type="ORF">GCM10009114_26080</name>
</gene>
<reference evidence="2 3" key="1">
    <citation type="journal article" date="2019" name="Int. J. Syst. Evol. Microbiol.">
        <title>The Global Catalogue of Microorganisms (GCM) 10K type strain sequencing project: providing services to taxonomists for standard genome sequencing and annotation.</title>
        <authorList>
            <consortium name="The Broad Institute Genomics Platform"/>
            <consortium name="The Broad Institute Genome Sequencing Center for Infectious Disease"/>
            <person name="Wu L."/>
            <person name="Ma J."/>
        </authorList>
    </citation>
    <scope>NUCLEOTIDE SEQUENCE [LARGE SCALE GENOMIC DNA]</scope>
    <source>
        <strain evidence="2 3">JCM 15896</strain>
    </source>
</reference>
<keyword evidence="1" id="KW-0472">Membrane</keyword>
<keyword evidence="1" id="KW-0812">Transmembrane</keyword>
<dbReference type="RefSeq" id="WP_343860661.1">
    <property type="nucleotide sequence ID" value="NZ_BAAAFD010000007.1"/>
</dbReference>
<feature type="transmembrane region" description="Helical" evidence="1">
    <location>
        <begin position="7"/>
        <end position="29"/>
    </location>
</feature>
<name>A0ABN1LMN5_9ALTE</name>
<proteinExistence type="predicted"/>
<keyword evidence="3" id="KW-1185">Reference proteome</keyword>
<protein>
    <submittedName>
        <fullName evidence="2">Prepilin-type N-terminal cleavage/methylation domain-containing protein</fullName>
    </submittedName>
</protein>
<dbReference type="EMBL" id="BAAAFD010000007">
    <property type="protein sequence ID" value="GAA0858023.1"/>
    <property type="molecule type" value="Genomic_DNA"/>
</dbReference>
<comment type="caution">
    <text evidence="2">The sequence shown here is derived from an EMBL/GenBank/DDBJ whole genome shotgun (WGS) entry which is preliminary data.</text>
</comment>
<dbReference type="Pfam" id="PF07963">
    <property type="entry name" value="N_methyl"/>
    <property type="match status" value="1"/>
</dbReference>